<gene>
    <name evidence="1" type="ORF">J1N35_034200</name>
</gene>
<sequence length="101" mass="11569">MNILLLTQHKLTPPITITDHRQDFLLICKKKKWPVQGEKVSTAAAFHREPPGVRSRGGDALVSKWSTNGELTVKAAYTFLFRDSWDISDHKWELDPQCVRP</sequence>
<accession>A0A9D3US44</accession>
<evidence type="ECO:0000313" key="2">
    <source>
        <dbReference type="Proteomes" id="UP000828251"/>
    </source>
</evidence>
<dbReference type="EMBL" id="JAIQCV010000010">
    <property type="protein sequence ID" value="KAH1056135.1"/>
    <property type="molecule type" value="Genomic_DNA"/>
</dbReference>
<protein>
    <submittedName>
        <fullName evidence="1">Uncharacterized protein</fullName>
    </submittedName>
</protein>
<dbReference type="Proteomes" id="UP000828251">
    <property type="component" value="Unassembled WGS sequence"/>
</dbReference>
<proteinExistence type="predicted"/>
<reference evidence="1 2" key="1">
    <citation type="journal article" date="2021" name="Plant Biotechnol. J.">
        <title>Multi-omics assisted identification of the key and species-specific regulatory components of drought-tolerant mechanisms in Gossypium stocksii.</title>
        <authorList>
            <person name="Yu D."/>
            <person name="Ke L."/>
            <person name="Zhang D."/>
            <person name="Wu Y."/>
            <person name="Sun Y."/>
            <person name="Mei J."/>
            <person name="Sun J."/>
            <person name="Sun Y."/>
        </authorList>
    </citation>
    <scope>NUCLEOTIDE SEQUENCE [LARGE SCALE GENOMIC DNA]</scope>
    <source>
        <strain evidence="2">cv. E1</strain>
        <tissue evidence="1">Leaf</tissue>
    </source>
</reference>
<comment type="caution">
    <text evidence="1">The sequence shown here is derived from an EMBL/GenBank/DDBJ whole genome shotgun (WGS) entry which is preliminary data.</text>
</comment>
<keyword evidence="2" id="KW-1185">Reference proteome</keyword>
<evidence type="ECO:0000313" key="1">
    <source>
        <dbReference type="EMBL" id="KAH1056135.1"/>
    </source>
</evidence>
<dbReference type="AlphaFoldDB" id="A0A9D3US44"/>
<organism evidence="1 2">
    <name type="scientific">Gossypium stocksii</name>
    <dbReference type="NCBI Taxonomy" id="47602"/>
    <lineage>
        <taxon>Eukaryota</taxon>
        <taxon>Viridiplantae</taxon>
        <taxon>Streptophyta</taxon>
        <taxon>Embryophyta</taxon>
        <taxon>Tracheophyta</taxon>
        <taxon>Spermatophyta</taxon>
        <taxon>Magnoliopsida</taxon>
        <taxon>eudicotyledons</taxon>
        <taxon>Gunneridae</taxon>
        <taxon>Pentapetalae</taxon>
        <taxon>rosids</taxon>
        <taxon>malvids</taxon>
        <taxon>Malvales</taxon>
        <taxon>Malvaceae</taxon>
        <taxon>Malvoideae</taxon>
        <taxon>Gossypium</taxon>
    </lineage>
</organism>
<name>A0A9D3US44_9ROSI</name>